<name>A0A9P0NTP0_ACAOB</name>
<dbReference type="AlphaFoldDB" id="A0A9P0NTP0"/>
<comment type="caution">
    <text evidence="1">The sequence shown here is derived from an EMBL/GenBank/DDBJ whole genome shotgun (WGS) entry which is preliminary data.</text>
</comment>
<dbReference type="OrthoDB" id="6778549at2759"/>
<dbReference type="Proteomes" id="UP001152888">
    <property type="component" value="Unassembled WGS sequence"/>
</dbReference>
<proteinExistence type="predicted"/>
<accession>A0A9P0NTP0</accession>
<organism evidence="1 2">
    <name type="scientific">Acanthoscelides obtectus</name>
    <name type="common">Bean weevil</name>
    <name type="synonym">Bruchus obtectus</name>
    <dbReference type="NCBI Taxonomy" id="200917"/>
    <lineage>
        <taxon>Eukaryota</taxon>
        <taxon>Metazoa</taxon>
        <taxon>Ecdysozoa</taxon>
        <taxon>Arthropoda</taxon>
        <taxon>Hexapoda</taxon>
        <taxon>Insecta</taxon>
        <taxon>Pterygota</taxon>
        <taxon>Neoptera</taxon>
        <taxon>Endopterygota</taxon>
        <taxon>Coleoptera</taxon>
        <taxon>Polyphaga</taxon>
        <taxon>Cucujiformia</taxon>
        <taxon>Chrysomeloidea</taxon>
        <taxon>Chrysomelidae</taxon>
        <taxon>Bruchinae</taxon>
        <taxon>Bruchini</taxon>
        <taxon>Acanthoscelides</taxon>
    </lineage>
</organism>
<keyword evidence="2" id="KW-1185">Reference proteome</keyword>
<protein>
    <submittedName>
        <fullName evidence="1">Uncharacterized protein</fullName>
    </submittedName>
</protein>
<evidence type="ECO:0000313" key="1">
    <source>
        <dbReference type="EMBL" id="CAH1955678.1"/>
    </source>
</evidence>
<gene>
    <name evidence="1" type="ORF">ACAOBT_LOCUS1162</name>
</gene>
<reference evidence="1" key="1">
    <citation type="submission" date="2022-03" db="EMBL/GenBank/DDBJ databases">
        <authorList>
            <person name="Sayadi A."/>
        </authorList>
    </citation>
    <scope>NUCLEOTIDE SEQUENCE</scope>
</reference>
<evidence type="ECO:0000313" key="2">
    <source>
        <dbReference type="Proteomes" id="UP001152888"/>
    </source>
</evidence>
<sequence length="103" mass="11491">MIIDACPSSADLIESELIGPGCLFRQHSDNLLQFICGKRAEAIELRRSQLAPLNTNVAMVLSKIPPSESHLFDENKIEDLLKSQAGSLRPTFKRKIPFAKQDQ</sequence>
<dbReference type="EMBL" id="CAKOFQ010006661">
    <property type="protein sequence ID" value="CAH1955678.1"/>
    <property type="molecule type" value="Genomic_DNA"/>
</dbReference>